<dbReference type="VEuPathDB" id="VectorBase:ACHR014253"/>
<evidence type="ECO:0000313" key="3">
    <source>
        <dbReference type="Proteomes" id="UP000075881"/>
    </source>
</evidence>
<accession>A0A182KIH7</accession>
<proteinExistence type="predicted"/>
<reference evidence="2" key="2">
    <citation type="submission" date="2020-05" db="UniProtKB">
        <authorList>
            <consortium name="EnsemblMetazoa"/>
        </authorList>
    </citation>
    <scope>IDENTIFICATION</scope>
    <source>
        <strain evidence="2">ACHKN1017</strain>
    </source>
</reference>
<sequence length="111" mass="12764">MSDSSLRNFCISLFISTMIWSLKMTMRFSCEISRSKSSSFFIFDDISACNAVRDRIVQAHIIYKITLNITTIIAYLCVLQLTFHQCYLPVFLAEIPLAFLEALLQVAYYPS</sequence>
<reference evidence="3" key="1">
    <citation type="submission" date="2013-03" db="EMBL/GenBank/DDBJ databases">
        <title>The Genome Sequence of Anopheles christyi ACHKN1017.</title>
        <authorList>
            <consortium name="The Broad Institute Genomics Platform"/>
            <person name="Neafsey D.E."/>
            <person name="Besansky N."/>
            <person name="Walker B."/>
            <person name="Young S.K."/>
            <person name="Zeng Q."/>
            <person name="Gargeya S."/>
            <person name="Fitzgerald M."/>
            <person name="Haas B."/>
            <person name="Abouelleil A."/>
            <person name="Allen A.W."/>
            <person name="Alvarado L."/>
            <person name="Arachchi H.M."/>
            <person name="Berlin A.M."/>
            <person name="Chapman S.B."/>
            <person name="Gainer-Dewar J."/>
            <person name="Goldberg J."/>
            <person name="Griggs A."/>
            <person name="Gujja S."/>
            <person name="Hansen M."/>
            <person name="Howarth C."/>
            <person name="Imamovic A."/>
            <person name="Ireland A."/>
            <person name="Larimer J."/>
            <person name="McCowan C."/>
            <person name="Murphy C."/>
            <person name="Pearson M."/>
            <person name="Poon T.W."/>
            <person name="Priest M."/>
            <person name="Roberts A."/>
            <person name="Saif S."/>
            <person name="Shea T."/>
            <person name="Sisk P."/>
            <person name="Sykes S."/>
            <person name="Wortman J."/>
            <person name="Nusbaum C."/>
            <person name="Birren B."/>
        </authorList>
    </citation>
    <scope>NUCLEOTIDE SEQUENCE [LARGE SCALE GENOMIC DNA]</scope>
    <source>
        <strain evidence="3">ACHKN1017</strain>
    </source>
</reference>
<evidence type="ECO:0000256" key="1">
    <source>
        <dbReference type="SAM" id="Phobius"/>
    </source>
</evidence>
<organism evidence="2 3">
    <name type="scientific">Anopheles christyi</name>
    <dbReference type="NCBI Taxonomy" id="43041"/>
    <lineage>
        <taxon>Eukaryota</taxon>
        <taxon>Metazoa</taxon>
        <taxon>Ecdysozoa</taxon>
        <taxon>Arthropoda</taxon>
        <taxon>Hexapoda</taxon>
        <taxon>Insecta</taxon>
        <taxon>Pterygota</taxon>
        <taxon>Neoptera</taxon>
        <taxon>Endopterygota</taxon>
        <taxon>Diptera</taxon>
        <taxon>Nematocera</taxon>
        <taxon>Culicoidea</taxon>
        <taxon>Culicidae</taxon>
        <taxon>Anophelinae</taxon>
        <taxon>Anopheles</taxon>
    </lineage>
</organism>
<feature type="transmembrane region" description="Helical" evidence="1">
    <location>
        <begin position="87"/>
        <end position="109"/>
    </location>
</feature>
<keyword evidence="1" id="KW-0812">Transmembrane</keyword>
<feature type="transmembrane region" description="Helical" evidence="1">
    <location>
        <begin position="61"/>
        <end position="81"/>
    </location>
</feature>
<dbReference type="EnsemblMetazoa" id="ACHR014253-RA">
    <property type="protein sequence ID" value="ACHR014253-PA"/>
    <property type="gene ID" value="ACHR014253"/>
</dbReference>
<keyword evidence="1" id="KW-0472">Membrane</keyword>
<keyword evidence="1" id="KW-1133">Transmembrane helix</keyword>
<keyword evidence="3" id="KW-1185">Reference proteome</keyword>
<name>A0A182KIH7_9DIPT</name>
<dbReference type="Proteomes" id="UP000075881">
    <property type="component" value="Unassembled WGS sequence"/>
</dbReference>
<evidence type="ECO:0000313" key="2">
    <source>
        <dbReference type="EnsemblMetazoa" id="ACHR014253-PA"/>
    </source>
</evidence>
<protein>
    <submittedName>
        <fullName evidence="2">Uncharacterized protein</fullName>
    </submittedName>
</protein>
<dbReference type="AlphaFoldDB" id="A0A182KIH7"/>